<dbReference type="KEGG" id="bnn:FOA43_004252"/>
<feature type="transmembrane region" description="Helical" evidence="6">
    <location>
        <begin position="193"/>
        <end position="213"/>
    </location>
</feature>
<dbReference type="InterPro" id="IPR051668">
    <property type="entry name" value="ATG33"/>
</dbReference>
<reference evidence="7" key="1">
    <citation type="submission" date="2020-10" db="EMBL/GenBank/DDBJ databases">
        <authorList>
            <person name="Roach M.J.R."/>
        </authorList>
    </citation>
    <scope>NUCLEOTIDE SEQUENCE</scope>
    <source>
        <strain evidence="7">CBS 1945</strain>
    </source>
</reference>
<evidence type="ECO:0000313" key="7">
    <source>
        <dbReference type="EMBL" id="QPG76858.1"/>
    </source>
</evidence>
<keyword evidence="4 6" id="KW-0472">Membrane</keyword>
<name>A0A875S7C8_EENNA</name>
<evidence type="ECO:0000256" key="3">
    <source>
        <dbReference type="ARBA" id="ARBA00022989"/>
    </source>
</evidence>
<accession>A0A875S7C8</accession>
<evidence type="ECO:0000256" key="4">
    <source>
        <dbReference type="ARBA" id="ARBA00023136"/>
    </source>
</evidence>
<dbReference type="RefSeq" id="XP_038780423.1">
    <property type="nucleotide sequence ID" value="XM_038924495.1"/>
</dbReference>
<comment type="similarity">
    <text evidence="5">Belongs to the ATG33 family.</text>
</comment>
<organism evidence="7 8">
    <name type="scientific">Eeniella nana</name>
    <name type="common">Yeast</name>
    <name type="synonym">Brettanomyces nanus</name>
    <dbReference type="NCBI Taxonomy" id="13502"/>
    <lineage>
        <taxon>Eukaryota</taxon>
        <taxon>Fungi</taxon>
        <taxon>Dikarya</taxon>
        <taxon>Ascomycota</taxon>
        <taxon>Saccharomycotina</taxon>
        <taxon>Pichiomycetes</taxon>
        <taxon>Pichiales</taxon>
        <taxon>Pichiaceae</taxon>
        <taxon>Brettanomyces</taxon>
    </lineage>
</organism>
<dbReference type="GO" id="GO:0016236">
    <property type="term" value="P:macroautophagy"/>
    <property type="evidence" value="ECO:0007669"/>
    <property type="project" value="TreeGrafter"/>
</dbReference>
<protein>
    <submittedName>
        <fullName evidence="7">Uncharacterized protein</fullName>
    </submittedName>
</protein>
<keyword evidence="3 6" id="KW-1133">Transmembrane helix</keyword>
<evidence type="ECO:0000256" key="1">
    <source>
        <dbReference type="ARBA" id="ARBA00004141"/>
    </source>
</evidence>
<evidence type="ECO:0000256" key="5">
    <source>
        <dbReference type="ARBA" id="ARBA00038013"/>
    </source>
</evidence>
<dbReference type="EMBL" id="CP064815">
    <property type="protein sequence ID" value="QPG76858.1"/>
    <property type="molecule type" value="Genomic_DNA"/>
</dbReference>
<dbReference type="GO" id="GO:0000422">
    <property type="term" value="P:autophagy of mitochondrion"/>
    <property type="evidence" value="ECO:0007669"/>
    <property type="project" value="TreeGrafter"/>
</dbReference>
<dbReference type="PANTHER" id="PTHR37278">
    <property type="entry name" value="AUTOPHAGY-RELATED PROTEIN 33-RELATED"/>
    <property type="match status" value="1"/>
</dbReference>
<proteinExistence type="inferred from homology"/>
<evidence type="ECO:0000256" key="6">
    <source>
        <dbReference type="SAM" id="Phobius"/>
    </source>
</evidence>
<evidence type="ECO:0000256" key="2">
    <source>
        <dbReference type="ARBA" id="ARBA00022692"/>
    </source>
</evidence>
<evidence type="ECO:0000313" key="8">
    <source>
        <dbReference type="Proteomes" id="UP000662931"/>
    </source>
</evidence>
<feature type="transmembrane region" description="Helical" evidence="6">
    <location>
        <begin position="87"/>
        <end position="106"/>
    </location>
</feature>
<sequence>MGKCLTIVKLVGIGSLGIAGANFLYSAKALIPHLLVLDNLRSETTKKQITDLIVKTRSVFWSLGALATFLFYEAFKCSPPAGKHPYLIYTSLIAPLGLVYNYYWVFDSEARLLESSSSEPKITYKKVKKLVKVKKPAQAEKSPLDNSVYSDLGNVPVVEEEVEVEEEVPVHQEPTALSNTQTKHELSNLKIGYTYSSFITGFGFILSIIGFIGDRV</sequence>
<dbReference type="AlphaFoldDB" id="A0A875S7C8"/>
<feature type="transmembrane region" description="Helical" evidence="6">
    <location>
        <begin position="58"/>
        <end position="75"/>
    </location>
</feature>
<dbReference type="GeneID" id="62197652"/>
<dbReference type="Proteomes" id="UP000662931">
    <property type="component" value="Chromosome 4"/>
</dbReference>
<keyword evidence="2 6" id="KW-0812">Transmembrane</keyword>
<dbReference type="OrthoDB" id="5336366at2759"/>
<dbReference type="GO" id="GO:0005741">
    <property type="term" value="C:mitochondrial outer membrane"/>
    <property type="evidence" value="ECO:0007669"/>
    <property type="project" value="TreeGrafter"/>
</dbReference>
<comment type="subcellular location">
    <subcellularLocation>
        <location evidence="1">Membrane</location>
        <topology evidence="1">Multi-pass membrane protein</topology>
    </subcellularLocation>
</comment>
<gene>
    <name evidence="7" type="ORF">FOA43_004252</name>
</gene>
<dbReference type="PANTHER" id="PTHR37278:SF1">
    <property type="entry name" value="AUTOPHAGY-RELATED PROTEIN 33-RELATED"/>
    <property type="match status" value="1"/>
</dbReference>
<keyword evidence="8" id="KW-1185">Reference proteome</keyword>